<evidence type="ECO:0000256" key="9">
    <source>
        <dbReference type="ARBA" id="ARBA00022824"/>
    </source>
</evidence>
<dbReference type="SMART" id="SM00516">
    <property type="entry name" value="SEC14"/>
    <property type="match status" value="1"/>
</dbReference>
<evidence type="ECO:0000256" key="2">
    <source>
        <dbReference type="ARBA" id="ARBA00004406"/>
    </source>
</evidence>
<evidence type="ECO:0000256" key="12">
    <source>
        <dbReference type="ARBA" id="ARBA00023055"/>
    </source>
</evidence>
<dbReference type="GO" id="GO:0005789">
    <property type="term" value="C:endoplasmic reticulum membrane"/>
    <property type="evidence" value="ECO:0007669"/>
    <property type="project" value="UniProtKB-SubCell"/>
</dbReference>
<evidence type="ECO:0000313" key="19">
    <source>
        <dbReference type="EMBL" id="GMM52010.1"/>
    </source>
</evidence>
<comment type="catalytic activity">
    <reaction evidence="14">
        <text>a 1,2-diacyl-sn-glycero-3-phospho-(1D-myo-inositol)(in) = a 1,2-diacyl-sn-glycero-3-phospho-(1D-myo-inositol)(out)</text>
        <dbReference type="Rhea" id="RHEA:38691"/>
        <dbReference type="ChEBI" id="CHEBI:57880"/>
    </reaction>
    <physiologicalReaction direction="left-to-right" evidence="14">
        <dbReference type="Rhea" id="RHEA:38692"/>
    </physiologicalReaction>
</comment>
<evidence type="ECO:0000256" key="16">
    <source>
        <dbReference type="RuleBase" id="RU367059"/>
    </source>
</evidence>
<dbReference type="InterPro" id="IPR036273">
    <property type="entry name" value="CRAL/TRIO_N_dom_sf"/>
</dbReference>
<protein>
    <recommendedName>
        <fullName evidence="4 16">Phosphatidylinositol transfer protein SFH5</fullName>
        <shortName evidence="16">PITP SFH5</shortName>
    </recommendedName>
</protein>
<evidence type="ECO:0000256" key="7">
    <source>
        <dbReference type="ARBA" id="ARBA00022617"/>
    </source>
</evidence>
<comment type="function">
    <text evidence="15">Non-classical phosphatidylinositol (PtdIns) transfer protein (PITP), which exhibits PtdIns-binding/transfer activity in the absence of detectable PtdCho-binding/transfer activity. Regulates PtdIns(4,5)P2 homeostasis at the plasma membrane. Heme-binding protein that may play a role in organic oxidant-induced stress responses.</text>
</comment>
<evidence type="ECO:0000256" key="15">
    <source>
        <dbReference type="ARBA" id="ARBA00024180"/>
    </source>
</evidence>
<dbReference type="PROSITE" id="PS50191">
    <property type="entry name" value="CRAL_TRIO"/>
    <property type="match status" value="1"/>
</dbReference>
<dbReference type="GO" id="GO:0032541">
    <property type="term" value="C:cortical endoplasmic reticulum"/>
    <property type="evidence" value="ECO:0007669"/>
    <property type="project" value="TreeGrafter"/>
</dbReference>
<dbReference type="GO" id="GO:0005886">
    <property type="term" value="C:plasma membrane"/>
    <property type="evidence" value="ECO:0007669"/>
    <property type="project" value="TreeGrafter"/>
</dbReference>
<keyword evidence="11" id="KW-0408">Iron</keyword>
<evidence type="ECO:0000256" key="8">
    <source>
        <dbReference type="ARBA" id="ARBA00022723"/>
    </source>
</evidence>
<dbReference type="Proteomes" id="UP001362899">
    <property type="component" value="Unassembled WGS sequence"/>
</dbReference>
<keyword evidence="12 16" id="KW-0445">Lipid transport</keyword>
<name>A0AAV5RKT7_STABA</name>
<evidence type="ECO:0000259" key="18">
    <source>
        <dbReference type="PROSITE" id="PS50191"/>
    </source>
</evidence>
<evidence type="ECO:0000256" key="1">
    <source>
        <dbReference type="ARBA" id="ARBA00001970"/>
    </source>
</evidence>
<evidence type="ECO:0000313" key="20">
    <source>
        <dbReference type="Proteomes" id="UP001362899"/>
    </source>
</evidence>
<comment type="subcellular location">
    <subcellularLocation>
        <location evidence="16">Cytoplasm</location>
    </subcellularLocation>
    <subcellularLocation>
        <location evidence="2 16">Endoplasmic reticulum membrane</location>
        <topology evidence="2 16">Peripheral membrane protein</topology>
    </subcellularLocation>
    <subcellularLocation>
        <location evidence="16">Microsome membrane</location>
        <topology evidence="16">Peripheral membrane protein</topology>
    </subcellularLocation>
</comment>
<dbReference type="SUPFAM" id="SSF52087">
    <property type="entry name" value="CRAL/TRIO domain"/>
    <property type="match status" value="1"/>
</dbReference>
<dbReference type="GO" id="GO:0017157">
    <property type="term" value="P:regulation of exocytosis"/>
    <property type="evidence" value="ECO:0007669"/>
    <property type="project" value="TreeGrafter"/>
</dbReference>
<keyword evidence="10 16" id="KW-0492">Microsome</keyword>
<sequence length="258" mass="29762">MSLPQLYQKAVIEAFEECDYQEIFSLNFSKDPSQWNSAHINVLKKFLTANDGDVTKAKEQLVKTLEWRKEYQPLKAMNEEFDPEFAKLGVITQAPDKKIIVWNLYGAIKNPGEVFAKVDKFVRWRIGLHERALTYLDFSDPKLGRMDQVHDYMDVSFLRMDSSVRKTSKGIVHMFQEYYPETLSAKYFVNVPLIMMWVFKVISSFSNGATASKFHVLKDGSHLSNDLGSWVPAKYGGKGKPLNEQEIRKSAKEEEEVE</sequence>
<dbReference type="GO" id="GO:0005829">
    <property type="term" value="C:cytosol"/>
    <property type="evidence" value="ECO:0007669"/>
    <property type="project" value="TreeGrafter"/>
</dbReference>
<accession>A0AAV5RKT7</accession>
<dbReference type="SUPFAM" id="SSF46938">
    <property type="entry name" value="CRAL/TRIO N-terminal domain"/>
    <property type="match status" value="1"/>
</dbReference>
<dbReference type="EMBL" id="BTGC01000008">
    <property type="protein sequence ID" value="GMM52010.1"/>
    <property type="molecule type" value="Genomic_DNA"/>
</dbReference>
<evidence type="ECO:0000256" key="3">
    <source>
        <dbReference type="ARBA" id="ARBA00006667"/>
    </source>
</evidence>
<evidence type="ECO:0000256" key="11">
    <source>
        <dbReference type="ARBA" id="ARBA00023004"/>
    </source>
</evidence>
<feature type="domain" description="CRAL-TRIO" evidence="18">
    <location>
        <begin position="78"/>
        <end position="243"/>
    </location>
</feature>
<evidence type="ECO:0000256" key="17">
    <source>
        <dbReference type="SAM" id="MobiDB-lite"/>
    </source>
</evidence>
<proteinExistence type="inferred from homology"/>
<dbReference type="GO" id="GO:0043001">
    <property type="term" value="P:Golgi to plasma membrane protein transport"/>
    <property type="evidence" value="ECO:0007669"/>
    <property type="project" value="TreeGrafter"/>
</dbReference>
<comment type="similarity">
    <text evidence="3 16">Belongs to the SFH5 family.</text>
</comment>
<comment type="caution">
    <text evidence="19">The sequence shown here is derived from an EMBL/GenBank/DDBJ whole genome shotgun (WGS) entry which is preliminary data.</text>
</comment>
<evidence type="ECO:0000256" key="5">
    <source>
        <dbReference type="ARBA" id="ARBA00022448"/>
    </source>
</evidence>
<evidence type="ECO:0000256" key="14">
    <source>
        <dbReference type="ARBA" id="ARBA00024146"/>
    </source>
</evidence>
<dbReference type="PANTHER" id="PTHR47669">
    <property type="entry name" value="PHOSPHATIDYLINOSITOL TRANSFER PROTEIN SFH5"/>
    <property type="match status" value="1"/>
</dbReference>
<evidence type="ECO:0000256" key="4">
    <source>
        <dbReference type="ARBA" id="ARBA00018320"/>
    </source>
</evidence>
<keyword evidence="9 16" id="KW-0256">Endoplasmic reticulum</keyword>
<feature type="compositionally biased region" description="Basic and acidic residues" evidence="17">
    <location>
        <begin position="241"/>
        <end position="252"/>
    </location>
</feature>
<dbReference type="InterPro" id="IPR042938">
    <property type="entry name" value="Sfh5"/>
</dbReference>
<gene>
    <name evidence="19" type="ORF">DASB73_029730</name>
</gene>
<keyword evidence="13 16" id="KW-0472">Membrane</keyword>
<dbReference type="CDD" id="cd00170">
    <property type="entry name" value="SEC14"/>
    <property type="match status" value="1"/>
</dbReference>
<organism evidence="19 20">
    <name type="scientific">Starmerella bacillaris</name>
    <name type="common">Yeast</name>
    <name type="synonym">Candida zemplinina</name>
    <dbReference type="NCBI Taxonomy" id="1247836"/>
    <lineage>
        <taxon>Eukaryota</taxon>
        <taxon>Fungi</taxon>
        <taxon>Dikarya</taxon>
        <taxon>Ascomycota</taxon>
        <taxon>Saccharomycotina</taxon>
        <taxon>Dipodascomycetes</taxon>
        <taxon>Dipodascales</taxon>
        <taxon>Trichomonascaceae</taxon>
        <taxon>Starmerella</taxon>
    </lineage>
</organism>
<keyword evidence="8" id="KW-0479">Metal-binding</keyword>
<keyword evidence="20" id="KW-1185">Reference proteome</keyword>
<evidence type="ECO:0000256" key="13">
    <source>
        <dbReference type="ARBA" id="ARBA00023136"/>
    </source>
</evidence>
<feature type="region of interest" description="Disordered" evidence="17">
    <location>
        <begin position="234"/>
        <end position="258"/>
    </location>
</feature>
<dbReference type="GO" id="GO:0008526">
    <property type="term" value="F:phosphatidylinositol transfer activity"/>
    <property type="evidence" value="ECO:0007669"/>
    <property type="project" value="UniProtKB-UniRule"/>
</dbReference>
<dbReference type="GO" id="GO:0046872">
    <property type="term" value="F:metal ion binding"/>
    <property type="evidence" value="ECO:0007669"/>
    <property type="project" value="UniProtKB-KW"/>
</dbReference>
<dbReference type="InterPro" id="IPR036865">
    <property type="entry name" value="CRAL-TRIO_dom_sf"/>
</dbReference>
<keyword evidence="5 16" id="KW-0813">Transport</keyword>
<keyword evidence="6 16" id="KW-0963">Cytoplasm</keyword>
<dbReference type="AlphaFoldDB" id="A0AAV5RKT7"/>
<dbReference type="Gene3D" id="3.40.525.10">
    <property type="entry name" value="CRAL-TRIO lipid binding domain"/>
    <property type="match status" value="1"/>
</dbReference>
<dbReference type="PANTHER" id="PTHR47669:SF1">
    <property type="entry name" value="PHOSPHATIDYLINOSITOL TRANSFER PROTEIN SFH5"/>
    <property type="match status" value="1"/>
</dbReference>
<comment type="cofactor">
    <cofactor evidence="1">
        <name>heme b</name>
        <dbReference type="ChEBI" id="CHEBI:60344"/>
    </cofactor>
</comment>
<dbReference type="Pfam" id="PF00650">
    <property type="entry name" value="CRAL_TRIO"/>
    <property type="match status" value="1"/>
</dbReference>
<evidence type="ECO:0000256" key="6">
    <source>
        <dbReference type="ARBA" id="ARBA00022490"/>
    </source>
</evidence>
<dbReference type="InterPro" id="IPR001251">
    <property type="entry name" value="CRAL-TRIO_dom"/>
</dbReference>
<evidence type="ECO:0000256" key="10">
    <source>
        <dbReference type="ARBA" id="ARBA00022848"/>
    </source>
</evidence>
<reference evidence="19 20" key="1">
    <citation type="journal article" date="2023" name="Elife">
        <title>Identification of key yeast species and microbe-microbe interactions impacting larval growth of Drosophila in the wild.</title>
        <authorList>
            <person name="Mure A."/>
            <person name="Sugiura Y."/>
            <person name="Maeda R."/>
            <person name="Honda K."/>
            <person name="Sakurai N."/>
            <person name="Takahashi Y."/>
            <person name="Watada M."/>
            <person name="Katoh T."/>
            <person name="Gotoh A."/>
            <person name="Gotoh Y."/>
            <person name="Taniguchi I."/>
            <person name="Nakamura K."/>
            <person name="Hayashi T."/>
            <person name="Katayama T."/>
            <person name="Uemura T."/>
            <person name="Hattori Y."/>
        </authorList>
    </citation>
    <scope>NUCLEOTIDE SEQUENCE [LARGE SCALE GENOMIC DNA]</scope>
    <source>
        <strain evidence="19 20">SB-73</strain>
    </source>
</reference>
<keyword evidence="7" id="KW-0349">Heme</keyword>